<dbReference type="AlphaFoldDB" id="A0A6M3M9Y4"/>
<sequence length="129" mass="15051">MGNKNMEIVYENNFIKVHRHDKEKMKIEREQGVLIINFDAENDDPELKELGPIELLGFKALKDHVGDELLYFKYRPDKRLAIYHLTQHPDSGVALDALKLACKEEGYQVSDVRVHLKEAAKYDKIKKEE</sequence>
<gene>
    <name evidence="1" type="ORF">MM171B02177_0008</name>
</gene>
<accession>A0A6M3M9Y4</accession>
<dbReference type="EMBL" id="MT143723">
    <property type="protein sequence ID" value="QJB01672.1"/>
    <property type="molecule type" value="Genomic_DNA"/>
</dbReference>
<organism evidence="1">
    <name type="scientific">viral metagenome</name>
    <dbReference type="NCBI Taxonomy" id="1070528"/>
    <lineage>
        <taxon>unclassified sequences</taxon>
        <taxon>metagenomes</taxon>
        <taxon>organismal metagenomes</taxon>
    </lineage>
</organism>
<proteinExistence type="predicted"/>
<protein>
    <submittedName>
        <fullName evidence="1">Uncharacterized protein</fullName>
    </submittedName>
</protein>
<name>A0A6M3M9Y4_9ZZZZ</name>
<evidence type="ECO:0000313" key="1">
    <source>
        <dbReference type="EMBL" id="QJB01672.1"/>
    </source>
</evidence>
<reference evidence="1" key="1">
    <citation type="submission" date="2020-03" db="EMBL/GenBank/DDBJ databases">
        <title>The deep terrestrial virosphere.</title>
        <authorList>
            <person name="Holmfeldt K."/>
            <person name="Nilsson E."/>
            <person name="Simone D."/>
            <person name="Lopez-Fernandez M."/>
            <person name="Wu X."/>
            <person name="de Brujin I."/>
            <person name="Lundin D."/>
            <person name="Andersson A."/>
            <person name="Bertilsson S."/>
            <person name="Dopson M."/>
        </authorList>
    </citation>
    <scope>NUCLEOTIDE SEQUENCE</scope>
    <source>
        <strain evidence="1">MM171B02177</strain>
    </source>
</reference>